<dbReference type="OrthoDB" id="7307191at2"/>
<accession>A0A2U9SE96</accession>
<dbReference type="KEGG" id="azm:DM194_24810"/>
<evidence type="ECO:0000313" key="3">
    <source>
        <dbReference type="Proteomes" id="UP000249605"/>
    </source>
</evidence>
<protein>
    <submittedName>
        <fullName evidence="2">Uncharacterized protein</fullName>
    </submittedName>
</protein>
<dbReference type="Proteomes" id="UP000249605">
    <property type="component" value="Plasmid unnamed4"/>
</dbReference>
<keyword evidence="3" id="KW-1185">Reference proteome</keyword>
<dbReference type="AlphaFoldDB" id="A0A2U9SE96"/>
<feature type="compositionally biased region" description="Gly residues" evidence="1">
    <location>
        <begin position="25"/>
        <end position="42"/>
    </location>
</feature>
<sequence length="101" mass="10380">MKDDAERRKDRDRHVSNADSPNPGALGGGPITPGRAGQGMGVETGTAVEMPHIVGGGPSVTVTVGDDTGQRRDLPDQHAAPPTPKANAGKRPRNREAGKPG</sequence>
<evidence type="ECO:0000256" key="1">
    <source>
        <dbReference type="SAM" id="MobiDB-lite"/>
    </source>
</evidence>
<keyword evidence="2" id="KW-0614">Plasmid</keyword>
<proteinExistence type="predicted"/>
<name>A0A2U9SE96_9PROT</name>
<evidence type="ECO:0000313" key="2">
    <source>
        <dbReference type="EMBL" id="AWU97832.1"/>
    </source>
</evidence>
<reference evidence="2 3" key="1">
    <citation type="submission" date="2018-06" db="EMBL/GenBank/DDBJ databases">
        <title>Complete genome sequencing of Azospirillum sp. M2T2B2.</title>
        <authorList>
            <person name="Heo J."/>
            <person name="Kim S.-J."/>
            <person name="Kwon S.-W."/>
            <person name="Anandham R."/>
        </authorList>
    </citation>
    <scope>NUCLEOTIDE SEQUENCE [LARGE SCALE GENOMIC DNA]</scope>
    <source>
        <strain evidence="2 3">M2T2B2</strain>
        <plasmid evidence="2 3">unnamed4</plasmid>
    </source>
</reference>
<dbReference type="EMBL" id="CP029834">
    <property type="protein sequence ID" value="AWU97832.1"/>
    <property type="molecule type" value="Genomic_DNA"/>
</dbReference>
<feature type="region of interest" description="Disordered" evidence="1">
    <location>
        <begin position="1"/>
        <end position="101"/>
    </location>
</feature>
<geneLocation type="plasmid" evidence="2 3">
    <name>unnamed4</name>
</geneLocation>
<organism evidence="2 3">
    <name type="scientific">Azospirillum ramasamyi</name>
    <dbReference type="NCBI Taxonomy" id="682998"/>
    <lineage>
        <taxon>Bacteria</taxon>
        <taxon>Pseudomonadati</taxon>
        <taxon>Pseudomonadota</taxon>
        <taxon>Alphaproteobacteria</taxon>
        <taxon>Rhodospirillales</taxon>
        <taxon>Azospirillaceae</taxon>
        <taxon>Azospirillum</taxon>
    </lineage>
</organism>
<gene>
    <name evidence="2" type="ORF">DM194_24810</name>
</gene>
<feature type="compositionally biased region" description="Basic and acidic residues" evidence="1">
    <location>
        <begin position="1"/>
        <end position="16"/>
    </location>
</feature>